<dbReference type="GO" id="GO:0005886">
    <property type="term" value="C:plasma membrane"/>
    <property type="evidence" value="ECO:0007669"/>
    <property type="project" value="UniProtKB-SubCell"/>
</dbReference>
<evidence type="ECO:0000256" key="4">
    <source>
        <dbReference type="ARBA" id="ARBA00022679"/>
    </source>
</evidence>
<keyword evidence="2" id="KW-1003">Cell membrane</keyword>
<feature type="domain" description="Glycosyltransferase 2-like" evidence="11">
    <location>
        <begin position="45"/>
        <end position="218"/>
    </location>
</feature>
<feature type="transmembrane region" description="Helical" evidence="10">
    <location>
        <begin position="9"/>
        <end position="27"/>
    </location>
</feature>
<feature type="transmembrane region" description="Helical" evidence="10">
    <location>
        <begin position="313"/>
        <end position="334"/>
    </location>
</feature>
<dbReference type="PANTHER" id="PTHR43646">
    <property type="entry name" value="GLYCOSYLTRANSFERASE"/>
    <property type="match status" value="1"/>
</dbReference>
<feature type="transmembrane region" description="Helical" evidence="10">
    <location>
        <begin position="281"/>
        <end position="307"/>
    </location>
</feature>
<evidence type="ECO:0000259" key="11">
    <source>
        <dbReference type="Pfam" id="PF00535"/>
    </source>
</evidence>
<keyword evidence="10" id="KW-0812">Transmembrane</keyword>
<dbReference type="Gene3D" id="3.90.550.10">
    <property type="entry name" value="Spore Coat Polysaccharide Biosynthesis Protein SpsA, Chain A"/>
    <property type="match status" value="1"/>
</dbReference>
<keyword evidence="4 12" id="KW-0808">Transferase</keyword>
<keyword evidence="3" id="KW-0328">Glycosyltransferase</keyword>
<protein>
    <recommendedName>
        <fullName evidence="9">4,4'-diaponeurosporenoate glycosyltransferase</fullName>
    </recommendedName>
</protein>
<reference evidence="12" key="2">
    <citation type="journal article" date="2012" name="PLoS ONE">
        <title>A Deeply Branching Thermophilic Bacterium with an Ancient Acetyl-CoA Pathway Dominates a Subsurface Ecosystem.</title>
        <authorList>
            <person name="Takami H."/>
            <person name="Noguchi H."/>
            <person name="Takaki Y."/>
            <person name="Uchiyama I."/>
            <person name="Toyoda A."/>
            <person name="Nishi S."/>
            <person name="Chee G.-J."/>
            <person name="Arai W."/>
            <person name="Nunoura T."/>
            <person name="Itoh T."/>
            <person name="Hattori M."/>
            <person name="Takai K."/>
        </authorList>
    </citation>
    <scope>NUCLEOTIDE SEQUENCE</scope>
</reference>
<name>H5SA64_9CHLR</name>
<evidence type="ECO:0000256" key="10">
    <source>
        <dbReference type="SAM" id="Phobius"/>
    </source>
</evidence>
<dbReference type="CDD" id="cd06423">
    <property type="entry name" value="CESA_like"/>
    <property type="match status" value="1"/>
</dbReference>
<evidence type="ECO:0000256" key="1">
    <source>
        <dbReference type="ARBA" id="ARBA00004236"/>
    </source>
</evidence>
<sequence length="383" mass="44284">MIWIGEQSRFVIVFLFINLLIALWNTWGTPRLERYRSLSRWPFVSILVPARNEEDVIDACVRSLLEQDYPSFEVLVLDDHSTDRTPEILQRLKEEYPRLQVLQGAPLPLGWLGKHWACHQLAQHARGELLLFTDADTYHRPNALRHAVAALETLQVDVLSVFPHQEMLTWGERLTIPFISFGIYAFLPVALAYRLRWPSLTVIIGQFMLFRRRVYDAIGGYEAVRNDVIDDVSLGRRAVSQGYHVRLLDGRRSVTCRMYSGFWDAVDGFSKNVFAFFGYHVLLYLLAWYLIALLFIWPPLVVLGYALGNPVAHFPLSHALLAMAEGLILWGMAYQRFRLPFWMAALYPLNTLVFVLIGLRSLVWSLTGHAVWKDRAFVPPLRW</sequence>
<comment type="function">
    <text evidence="6">Catalyzes the glycosylation of 4,4'-diaponeurosporenoate, i.e. the esterification of glucose at the C1'' position with the carboxyl group of 4,4'-diaponeurosporenic acid, to form glycosyl-4,4'-diaponeurosporenoate. This is a step in the biosynthesis of staphyloxanthin, an orange pigment present in most staphylococci strains.</text>
</comment>
<evidence type="ECO:0000256" key="5">
    <source>
        <dbReference type="ARBA" id="ARBA00023136"/>
    </source>
</evidence>
<evidence type="ECO:0000256" key="7">
    <source>
        <dbReference type="ARBA" id="ARBA00037904"/>
    </source>
</evidence>
<dbReference type="InterPro" id="IPR029044">
    <property type="entry name" value="Nucleotide-diphossugar_trans"/>
</dbReference>
<evidence type="ECO:0000256" key="2">
    <source>
        <dbReference type="ARBA" id="ARBA00022475"/>
    </source>
</evidence>
<comment type="subcellular location">
    <subcellularLocation>
        <location evidence="1">Cell membrane</location>
    </subcellularLocation>
</comment>
<evidence type="ECO:0000313" key="12">
    <source>
        <dbReference type="EMBL" id="BAL53050.1"/>
    </source>
</evidence>
<organism evidence="12">
    <name type="scientific">uncultured Chloroflexota bacterium</name>
    <dbReference type="NCBI Taxonomy" id="166587"/>
    <lineage>
        <taxon>Bacteria</taxon>
        <taxon>Bacillati</taxon>
        <taxon>Chloroflexota</taxon>
        <taxon>environmental samples</taxon>
    </lineage>
</organism>
<accession>H5SA64</accession>
<dbReference type="InterPro" id="IPR001173">
    <property type="entry name" value="Glyco_trans_2-like"/>
</dbReference>
<keyword evidence="5 10" id="KW-0472">Membrane</keyword>
<dbReference type="GO" id="GO:0016757">
    <property type="term" value="F:glycosyltransferase activity"/>
    <property type="evidence" value="ECO:0007669"/>
    <property type="project" value="UniProtKB-KW"/>
</dbReference>
<evidence type="ECO:0000256" key="9">
    <source>
        <dbReference type="ARBA" id="ARBA00040345"/>
    </source>
</evidence>
<dbReference type="EMBL" id="AP011646">
    <property type="protein sequence ID" value="BAL53050.1"/>
    <property type="molecule type" value="Genomic_DNA"/>
</dbReference>
<feature type="transmembrane region" description="Helical" evidence="10">
    <location>
        <begin position="341"/>
        <end position="363"/>
    </location>
</feature>
<reference evidence="12" key="1">
    <citation type="journal article" date="2005" name="Environ. Microbiol.">
        <title>Genetic and functional properties of uncultivated thermophilic crenarchaeotes from a subsurface gold mine as revealed by analysis of genome fragments.</title>
        <authorList>
            <person name="Nunoura T."/>
            <person name="Hirayama H."/>
            <person name="Takami H."/>
            <person name="Oida H."/>
            <person name="Nishi S."/>
            <person name="Shimamura S."/>
            <person name="Suzuki Y."/>
            <person name="Inagaki F."/>
            <person name="Takai K."/>
            <person name="Nealson K.H."/>
            <person name="Horikoshi K."/>
        </authorList>
    </citation>
    <scope>NUCLEOTIDE SEQUENCE</scope>
</reference>
<evidence type="ECO:0000256" key="6">
    <source>
        <dbReference type="ARBA" id="ARBA00037281"/>
    </source>
</evidence>
<comment type="similarity">
    <text evidence="8">Belongs to the glycosyltransferase 2 family. CrtQ subfamily.</text>
</comment>
<keyword evidence="10" id="KW-1133">Transmembrane helix</keyword>
<dbReference type="PANTHER" id="PTHR43646:SF2">
    <property type="entry name" value="GLYCOSYLTRANSFERASE 2-LIKE DOMAIN-CONTAINING PROTEIN"/>
    <property type="match status" value="1"/>
</dbReference>
<dbReference type="SUPFAM" id="SSF53448">
    <property type="entry name" value="Nucleotide-diphospho-sugar transferases"/>
    <property type="match status" value="1"/>
</dbReference>
<dbReference type="Pfam" id="PF00535">
    <property type="entry name" value="Glycos_transf_2"/>
    <property type="match status" value="1"/>
</dbReference>
<dbReference type="AlphaFoldDB" id="H5SA64"/>
<evidence type="ECO:0000256" key="8">
    <source>
        <dbReference type="ARBA" id="ARBA00038120"/>
    </source>
</evidence>
<proteinExistence type="inferred from homology"/>
<gene>
    <name evidence="12" type="ORF">HGMM_F04B01C25</name>
</gene>
<comment type="pathway">
    <text evidence="7">Carotenoid biosynthesis; staphyloxanthin biosynthesis; staphyloxanthin from farnesyl diphosphate: step 4/5.</text>
</comment>
<evidence type="ECO:0000256" key="3">
    <source>
        <dbReference type="ARBA" id="ARBA00022676"/>
    </source>
</evidence>